<evidence type="ECO:0000256" key="1">
    <source>
        <dbReference type="SAM" id="Phobius"/>
    </source>
</evidence>
<proteinExistence type="predicted"/>
<protein>
    <recommendedName>
        <fullName evidence="3">DUF2905 domain-containing protein</fullName>
    </recommendedName>
</protein>
<evidence type="ECO:0000313" key="2">
    <source>
        <dbReference type="EMBL" id="SVA47624.1"/>
    </source>
</evidence>
<keyword evidence="1" id="KW-0812">Transmembrane</keyword>
<gene>
    <name evidence="2" type="ORF">METZ01_LOCUS100478</name>
</gene>
<sequence>MKDAGKWIIYFGVVAIFIGLIMNQFSDKLGWIGRLPGDIRLGSGNVKFYLPLTTLIILNLIIFFVLRLIQWFK</sequence>
<dbReference type="InterPro" id="IPR021320">
    <property type="entry name" value="DUF2905"/>
</dbReference>
<dbReference type="Pfam" id="PF11146">
    <property type="entry name" value="DUF2905"/>
    <property type="match status" value="1"/>
</dbReference>
<reference evidence="2" key="1">
    <citation type="submission" date="2018-05" db="EMBL/GenBank/DDBJ databases">
        <authorList>
            <person name="Lanie J.A."/>
            <person name="Ng W.-L."/>
            <person name="Kazmierczak K.M."/>
            <person name="Andrzejewski T.M."/>
            <person name="Davidsen T.M."/>
            <person name="Wayne K.J."/>
            <person name="Tettelin H."/>
            <person name="Glass J.I."/>
            <person name="Rusch D."/>
            <person name="Podicherti R."/>
            <person name="Tsui H.-C.T."/>
            <person name="Winkler M.E."/>
        </authorList>
    </citation>
    <scope>NUCLEOTIDE SEQUENCE</scope>
</reference>
<dbReference type="PANTHER" id="PTHR36443">
    <property type="entry name" value="BSR5223 PROTEIN"/>
    <property type="match status" value="1"/>
</dbReference>
<dbReference type="PANTHER" id="PTHR36443:SF1">
    <property type="entry name" value="BSR5223 PROTEIN"/>
    <property type="match status" value="1"/>
</dbReference>
<dbReference type="AlphaFoldDB" id="A0A381W542"/>
<name>A0A381W542_9ZZZZ</name>
<evidence type="ECO:0008006" key="3">
    <source>
        <dbReference type="Google" id="ProtNLM"/>
    </source>
</evidence>
<accession>A0A381W542</accession>
<keyword evidence="1" id="KW-0472">Membrane</keyword>
<keyword evidence="1" id="KW-1133">Transmembrane helix</keyword>
<feature type="transmembrane region" description="Helical" evidence="1">
    <location>
        <begin position="7"/>
        <end position="26"/>
    </location>
</feature>
<dbReference type="EMBL" id="UINC01010730">
    <property type="protein sequence ID" value="SVA47624.1"/>
    <property type="molecule type" value="Genomic_DNA"/>
</dbReference>
<feature type="transmembrane region" description="Helical" evidence="1">
    <location>
        <begin position="46"/>
        <end position="69"/>
    </location>
</feature>
<organism evidence="2">
    <name type="scientific">marine metagenome</name>
    <dbReference type="NCBI Taxonomy" id="408172"/>
    <lineage>
        <taxon>unclassified sequences</taxon>
        <taxon>metagenomes</taxon>
        <taxon>ecological metagenomes</taxon>
    </lineage>
</organism>